<feature type="chain" id="PRO_5040845033" evidence="3">
    <location>
        <begin position="23"/>
        <end position="1311"/>
    </location>
</feature>
<evidence type="ECO:0000256" key="3">
    <source>
        <dbReference type="SAM" id="SignalP"/>
    </source>
</evidence>
<comment type="caution">
    <text evidence="5">The sequence shown here is derived from an EMBL/GenBank/DDBJ whole genome shotgun (WGS) entry which is preliminary data.</text>
</comment>
<dbReference type="InterPro" id="IPR026444">
    <property type="entry name" value="Secre_tail"/>
</dbReference>
<evidence type="ECO:0000313" key="6">
    <source>
        <dbReference type="Proteomes" id="UP001138894"/>
    </source>
</evidence>
<dbReference type="SMART" id="SM00560">
    <property type="entry name" value="LamGL"/>
    <property type="match status" value="1"/>
</dbReference>
<organism evidence="5 6">
    <name type="scientific">Winogradskyella luteola</name>
    <dbReference type="NCBI Taxonomy" id="2828330"/>
    <lineage>
        <taxon>Bacteria</taxon>
        <taxon>Pseudomonadati</taxon>
        <taxon>Bacteroidota</taxon>
        <taxon>Flavobacteriia</taxon>
        <taxon>Flavobacteriales</taxon>
        <taxon>Flavobacteriaceae</taxon>
        <taxon>Winogradskyella</taxon>
    </lineage>
</organism>
<keyword evidence="1 3" id="KW-0732">Signal</keyword>
<feature type="domain" description="LamG-like jellyroll fold" evidence="4">
    <location>
        <begin position="475"/>
        <end position="615"/>
    </location>
</feature>
<dbReference type="NCBIfam" id="TIGR04183">
    <property type="entry name" value="Por_Secre_tail"/>
    <property type="match status" value="1"/>
</dbReference>
<evidence type="ECO:0000256" key="2">
    <source>
        <dbReference type="ARBA" id="ARBA00023157"/>
    </source>
</evidence>
<dbReference type="InterPro" id="IPR006558">
    <property type="entry name" value="LamG-like"/>
</dbReference>
<evidence type="ECO:0000256" key="1">
    <source>
        <dbReference type="ARBA" id="ARBA00022729"/>
    </source>
</evidence>
<dbReference type="RefSeq" id="WP_218545384.1">
    <property type="nucleotide sequence ID" value="NZ_JAGSPD010000004.1"/>
</dbReference>
<dbReference type="Pfam" id="PF13385">
    <property type="entry name" value="Laminin_G_3"/>
    <property type="match status" value="1"/>
</dbReference>
<evidence type="ECO:0000259" key="4">
    <source>
        <dbReference type="SMART" id="SM00560"/>
    </source>
</evidence>
<protein>
    <submittedName>
        <fullName evidence="5">T9SS type A sorting domain-containing protein</fullName>
    </submittedName>
</protein>
<accession>A0A9X1JPL9</accession>
<feature type="signal peptide" evidence="3">
    <location>
        <begin position="1"/>
        <end position="22"/>
    </location>
</feature>
<dbReference type="Proteomes" id="UP001138894">
    <property type="component" value="Unassembled WGS sequence"/>
</dbReference>
<proteinExistence type="predicted"/>
<reference evidence="5" key="1">
    <citation type="submission" date="2021-04" db="EMBL/GenBank/DDBJ databases">
        <authorList>
            <person name="Pira H."/>
            <person name="Risdian C."/>
            <person name="Wink J."/>
        </authorList>
    </citation>
    <scope>NUCLEOTIDE SEQUENCE</scope>
    <source>
        <strain evidence="5">WHY3</strain>
    </source>
</reference>
<keyword evidence="2" id="KW-1015">Disulfide bond</keyword>
<keyword evidence="6" id="KW-1185">Reference proteome</keyword>
<gene>
    <name evidence="5" type="ORF">KCG49_06540</name>
</gene>
<sequence length="1311" mass="143385">MNLNYKFLIVLLVVITCHSAFSQDVDNDGVLDAYDVDNNNDGVIDTSVCTAISGGASPQGDAISWTKNGLKIFSIANNTNGLGYQESGFQEEVYSKGEMLTVLNGSSDYSFPSSSWTAGSANTSVGTFANGTIDFESNYYRRTSSSRIALLRTTTAGNFKSGNSGHAVYIYPETGAQTGDYYTVNINFTSPVRSFSFDLIDIFDTNYDGGVISQYEIYVDDNLVGYYRDTFVGDDGTGNINLYDADGILKGSVNSGQNIENNFGITADTGIGKVSIKHIVVSGQMGINTHEPHGLDTFAYSFVCLPPVDIDSDDDGIPDNIEIQSTLGYIAPSGTVNTSGSYRGLWTNYGTGMTPVDTDEDGTPDYLDSDSDNDGIPDIQENGQLSTVSNLDTDADGLDNNFDSNNSSFDTNDEVSSGTLSDLVSAFGDADGDAGTGGDLDYRDIFNTNPPANATIDFDGVDDYLQGDSFIQGLGSFTIMAWVKIDASNAGNSSATIAGEGTSCRLYALNGNKLMFGIRTELGTTAINGIEINYDEWHHVTGTFSNITGEQTIYVDGEEQKKLTLTSLIGKTIQAPSSWNGDFEVGRIPWNLSNKQYFTGNIDEVRVFNTELSDEQIQQMVYQEIENVGGLVQGKTIPKPIKDTKTLQTLSWSNLLAYYPMTDIKNSTTSDYSSNNKTLKLNNISTVQEQTAPMPYQTGSNGDWSNQSTWLHGEVWDIEDASTNKAWSIVNIADNVTSSNSHTNLGLLIDSNKKLTISGDQKVENNWYLELNGTLDLNADSQLVQTENSDLVTSSTGKVLRRQEGNSSVYWYNYWASPVGSLGATTLSDNNKSSNNDNNSSYSLDMLKKPDGTNFEFTSAYDEQGKISTYWLYTYINGVTYYDYAFLNPDTALEPGVGYTSKGTGVGSQQEYVFEGKPNNGTIIVPVTDIGGNGSVPAVTKTDYLLGNPYASAIDLHKFIDDNAGVSDGTIQLWQQWSGASHILNEYNGGYAQVNKTGATRAYQFVGIEGANNGNQDGTKTPTRYLPVGQGFMTEIVNSGDIVFKNSQRVFIKESDADGSYDTGSVFFRSVIASNAETTTENLMQKLRLEFNSVDGPATRRELLLGFSEETSDGFDYGYDAKNVEEYDDDLNLILGDELMTIQAYSAITEDKVVPLNLKTSGTYNYTIKLTETENIPEDQDMFIKDNLTGEYYDLRSDQPFEFSSEAGEFANRFEVVFQEQSESLSINDSTLENLNFYYAMGRDKIVVLNPNSIEIKTFELYNIVGQSVYKTVAYQGTYNEYDVNGLSTGAYIMRLNTLENGVLTKKVVVK</sequence>
<name>A0A9X1JPL9_9FLAO</name>
<dbReference type="EMBL" id="JAGSPD010000004">
    <property type="protein sequence ID" value="MBV7268839.1"/>
    <property type="molecule type" value="Genomic_DNA"/>
</dbReference>
<evidence type="ECO:0000313" key="5">
    <source>
        <dbReference type="EMBL" id="MBV7268839.1"/>
    </source>
</evidence>